<sequence>MQENTNNILYEVRKSYRLLFQYQARILDLMGFIGDSFECKYKGGYPRFSNSSPNKGRGRLDNWAWDWLNMYYYEFNFTRKLAKINFSVFLLNDTGFYEAKFQEKKIHEKKISAFESSENSNSKLIFVASKKNRTEWSKIWSYTSFTLNETGQIDSGDEIMIFKSYALENFFSEDTTIEILKDFENYCESYDLVFRYKEKTV</sequence>
<accession>A0A085ZPF2</accession>
<reference evidence="1 2" key="1">
    <citation type="submission" date="2014-07" db="EMBL/GenBank/DDBJ databases">
        <title>Genome of Flavobacterium reichenbachii LMG 25512.</title>
        <authorList>
            <person name="Stropko S.J."/>
            <person name="Pipes S.E."/>
            <person name="Newman J.D."/>
        </authorList>
    </citation>
    <scope>NUCLEOTIDE SEQUENCE [LARGE SCALE GENOMIC DNA]</scope>
    <source>
        <strain evidence="1 2">LMG 25512</strain>
    </source>
</reference>
<organism evidence="1 2">
    <name type="scientific">Flavobacterium reichenbachii</name>
    <dbReference type="NCBI Taxonomy" id="362418"/>
    <lineage>
        <taxon>Bacteria</taxon>
        <taxon>Pseudomonadati</taxon>
        <taxon>Bacteroidota</taxon>
        <taxon>Flavobacteriia</taxon>
        <taxon>Flavobacteriales</taxon>
        <taxon>Flavobacteriaceae</taxon>
        <taxon>Flavobacterium</taxon>
    </lineage>
</organism>
<dbReference type="EMBL" id="JPRL01000001">
    <property type="protein sequence ID" value="KFF06316.1"/>
    <property type="molecule type" value="Genomic_DNA"/>
</dbReference>
<gene>
    <name evidence="1" type="ORF">IW19_12605</name>
</gene>
<keyword evidence="2" id="KW-1185">Reference proteome</keyword>
<evidence type="ECO:0000313" key="2">
    <source>
        <dbReference type="Proteomes" id="UP000028715"/>
    </source>
</evidence>
<dbReference type="eggNOG" id="ENOG5033W4T">
    <property type="taxonomic scope" value="Bacteria"/>
</dbReference>
<name>A0A085ZPF2_9FLAO</name>
<dbReference type="STRING" id="362418.IW19_12605"/>
<dbReference type="AlphaFoldDB" id="A0A085ZPF2"/>
<proteinExistence type="predicted"/>
<dbReference type="Proteomes" id="UP000028715">
    <property type="component" value="Unassembled WGS sequence"/>
</dbReference>
<dbReference type="RefSeq" id="WP_035684530.1">
    <property type="nucleotide sequence ID" value="NZ_JPRL01000001.1"/>
</dbReference>
<evidence type="ECO:0000313" key="1">
    <source>
        <dbReference type="EMBL" id="KFF06316.1"/>
    </source>
</evidence>
<protein>
    <submittedName>
        <fullName evidence="1">Uncharacterized protein</fullName>
    </submittedName>
</protein>
<dbReference type="OrthoDB" id="1452526at2"/>
<comment type="caution">
    <text evidence="1">The sequence shown here is derived from an EMBL/GenBank/DDBJ whole genome shotgun (WGS) entry which is preliminary data.</text>
</comment>